<dbReference type="PANTHER" id="PTHR39394">
    <property type="entry name" value="YALI0E31793P"/>
    <property type="match status" value="1"/>
</dbReference>
<feature type="compositionally biased region" description="Basic and acidic residues" evidence="1">
    <location>
        <begin position="862"/>
        <end position="878"/>
    </location>
</feature>
<dbReference type="PANTHER" id="PTHR39394:SF1">
    <property type="entry name" value="DNAJ HOMOLOGUE SUBFAMILY C MEMBER 28 CONSERVED DOMAIN-CONTAINING PROTEIN"/>
    <property type="match status" value="1"/>
</dbReference>
<feature type="chain" id="PRO_5045242859" description="DnaJ homologue subfamily C member 28 conserved domain-containing protein" evidence="2">
    <location>
        <begin position="22"/>
        <end position="1036"/>
    </location>
</feature>
<feature type="region of interest" description="Disordered" evidence="1">
    <location>
        <begin position="639"/>
        <end position="668"/>
    </location>
</feature>
<protein>
    <recommendedName>
        <fullName evidence="3">DnaJ homologue subfamily C member 28 conserved domain-containing protein</fullName>
    </recommendedName>
</protein>
<keyword evidence="2" id="KW-0732">Signal</keyword>
<keyword evidence="5" id="KW-1185">Reference proteome</keyword>
<dbReference type="SUPFAM" id="SSF50998">
    <property type="entry name" value="Quinoprotein alcohol dehydrogenase-like"/>
    <property type="match status" value="1"/>
</dbReference>
<feature type="compositionally biased region" description="Basic and acidic residues" evidence="1">
    <location>
        <begin position="819"/>
        <end position="835"/>
    </location>
</feature>
<evidence type="ECO:0000313" key="4">
    <source>
        <dbReference type="EMBL" id="KAK7403692.1"/>
    </source>
</evidence>
<dbReference type="Pfam" id="PF14269">
    <property type="entry name" value="Arylsulfotran_2"/>
    <property type="match status" value="1"/>
</dbReference>
<dbReference type="Proteomes" id="UP001498476">
    <property type="component" value="Unassembled WGS sequence"/>
</dbReference>
<dbReference type="EMBL" id="JAZAVJ010000234">
    <property type="protein sequence ID" value="KAK7403692.1"/>
    <property type="molecule type" value="Genomic_DNA"/>
</dbReference>
<feature type="compositionally biased region" description="Basic and acidic residues" evidence="1">
    <location>
        <begin position="526"/>
        <end position="540"/>
    </location>
</feature>
<comment type="caution">
    <text evidence="4">The sequence shown here is derived from an EMBL/GenBank/DDBJ whole genome shotgun (WGS) entry which is preliminary data.</text>
</comment>
<gene>
    <name evidence="4" type="ORF">QQX98_010536</name>
</gene>
<organism evidence="4 5">
    <name type="scientific">Neonectria punicea</name>
    <dbReference type="NCBI Taxonomy" id="979145"/>
    <lineage>
        <taxon>Eukaryota</taxon>
        <taxon>Fungi</taxon>
        <taxon>Dikarya</taxon>
        <taxon>Ascomycota</taxon>
        <taxon>Pezizomycotina</taxon>
        <taxon>Sordariomycetes</taxon>
        <taxon>Hypocreomycetidae</taxon>
        <taxon>Hypocreales</taxon>
        <taxon>Nectriaceae</taxon>
        <taxon>Neonectria</taxon>
    </lineage>
</organism>
<dbReference type="InterPro" id="IPR039535">
    <property type="entry name" value="ASST-like"/>
</dbReference>
<reference evidence="4 5" key="1">
    <citation type="journal article" date="2025" name="Microbiol. Resour. Announc.">
        <title>Draft genome sequences for Neonectria magnoliae and Neonectria punicea, canker pathogens of Liriodendron tulipifera and Acer saccharum in West Virginia.</title>
        <authorList>
            <person name="Petronek H.M."/>
            <person name="Kasson M.T."/>
            <person name="Metheny A.M."/>
            <person name="Stauder C.M."/>
            <person name="Lovett B."/>
            <person name="Lynch S.C."/>
            <person name="Garnas J.R."/>
            <person name="Kasson L.R."/>
            <person name="Stajich J.E."/>
        </authorList>
    </citation>
    <scope>NUCLEOTIDE SEQUENCE [LARGE SCALE GENOMIC DNA]</scope>
    <source>
        <strain evidence="4 5">NRRL 64653</strain>
    </source>
</reference>
<evidence type="ECO:0000256" key="2">
    <source>
        <dbReference type="SAM" id="SignalP"/>
    </source>
</evidence>
<evidence type="ECO:0000259" key="3">
    <source>
        <dbReference type="Pfam" id="PF09350"/>
    </source>
</evidence>
<feature type="region of interest" description="Disordered" evidence="1">
    <location>
        <begin position="520"/>
        <end position="546"/>
    </location>
</feature>
<evidence type="ECO:0000313" key="5">
    <source>
        <dbReference type="Proteomes" id="UP001498476"/>
    </source>
</evidence>
<feature type="domain" description="DnaJ homologue subfamily C member 28 conserved" evidence="3">
    <location>
        <begin position="726"/>
        <end position="795"/>
    </location>
</feature>
<name>A0ABR1GP66_9HYPO</name>
<proteinExistence type="predicted"/>
<evidence type="ECO:0000256" key="1">
    <source>
        <dbReference type="SAM" id="MobiDB-lite"/>
    </source>
</evidence>
<feature type="signal peptide" evidence="2">
    <location>
        <begin position="1"/>
        <end position="21"/>
    </location>
</feature>
<dbReference type="Pfam" id="PF09350">
    <property type="entry name" value="DJC28_CD"/>
    <property type="match status" value="1"/>
</dbReference>
<dbReference type="InterPro" id="IPR011047">
    <property type="entry name" value="Quinoprotein_ADH-like_sf"/>
</dbReference>
<feature type="region of interest" description="Disordered" evidence="1">
    <location>
        <begin position="816"/>
        <end position="916"/>
    </location>
</feature>
<accession>A0ABR1GP66</accession>
<sequence>MHGPFLSLAAASLLAAGLVSADRLFFSDANAFNEGQMGRFPNQTFHSTDIIAPLFQVNTFDRDLVDDAGYIFLTVELDGKGGPAIFSAKDLSLIYADLNYSRSFDARAQELDGTNYLTFIEDGDCHVLDSSYQERWTVTAKDLGRSTKADLHEFQFTTQGNAIMSVYQDIKYNLTVLGGEDSGLLNDAIFEEVELETNQVLNLWRASNHFNLSDTYVEYGPDKGFMGSDGFDWFHIDSIYKSRDGDYLISSRALSMISLIDGETGDPKWVLGGKHNQFKDLSGGNATNFANQHNARFVQRNESRISLFDNHVLETGPCSPGNCSRGMVVELDYVAMTVRLQEEFFHPQKVSSATEGSVQSLKNGNFLVGWGVNPGFTEHLPNGTVVMDVQRGALPDIAGVKPNMGMTVYRAWKMDWVGRPPWGPEIASVSQVSQLNMTANATIYVSWNGNTEIDRWELHAGDDPKNITVYHRRVRNSTRKGFETPIRLDVEDIPRYVKAAALDKYGEVQGFTAAVDIADKSQSGSHKTEKKSSKDDKSTPTKEPGLLARRLEEATEEALFTGGTAGRRAVEDAGFSEELKEKLLNKIADAKFRTQYSGTVGQADMPAAAGEGTRHMATAQPWTGEESMADGVLRMLDDAKKPLSPGQRGKFKTPPVDMRLQKGPAKTARQKVATARDKAMMYTGLDMKSKNGLSEADREAYRRELRERFEPGSRPMPSTLSGLAGMANERIEDAIARGQFKNIPRGTGVARDTRADNPFIDTTEYILNKMIQQQDLVPPWIEKQQEVVKAVRVFRARLRNDWKRHAARMIASKGGSLEEQMRRAEQYAAAEEVHNPRGRVRGEEEEEEEKTTTTTPVVVPSDKTEKGDESFEIKERQTTKSTMSENEARASVEASTTPAPTPKPGVGSERLPPPFRDATWEQTEKSYLNLAVEELNRLTRSYNLMAPDLAKKGYYTLERELRACFADVAPEVAREIQVRALGGTVRSLGLRGDGGRVGGEGMLETLSGGKPVRVHVEVEEKAYGLKDWWRDVWKKR</sequence>
<dbReference type="InterPro" id="IPR018961">
    <property type="entry name" value="DnaJ_homolog_subfam-C_membr-28"/>
</dbReference>